<dbReference type="Gene3D" id="3.40.50.2000">
    <property type="entry name" value="Glycogen Phosphorylase B"/>
    <property type="match status" value="1"/>
</dbReference>
<proteinExistence type="predicted"/>
<feature type="domain" description="Glycosyl transferase family 1" evidence="1">
    <location>
        <begin position="264"/>
        <end position="412"/>
    </location>
</feature>
<keyword evidence="2" id="KW-0808">Transferase</keyword>
<dbReference type="PANTHER" id="PTHR46401:SF9">
    <property type="entry name" value="MANNOSYLTRANSFERASE A"/>
    <property type="match status" value="1"/>
</dbReference>
<dbReference type="CDD" id="cd03809">
    <property type="entry name" value="GT4_MtfB-like"/>
    <property type="match status" value="1"/>
</dbReference>
<dbReference type="EMBL" id="CABVPY010000015">
    <property type="protein sequence ID" value="VWB61340.1"/>
    <property type="molecule type" value="Genomic_DNA"/>
</dbReference>
<dbReference type="AlphaFoldDB" id="A0A6P2L2N6"/>
<name>A0A6P2L2N6_BURL3</name>
<dbReference type="Proteomes" id="UP000494170">
    <property type="component" value="Unassembled WGS sequence"/>
</dbReference>
<dbReference type="GO" id="GO:0016757">
    <property type="term" value="F:glycosyltransferase activity"/>
    <property type="evidence" value="ECO:0007669"/>
    <property type="project" value="InterPro"/>
</dbReference>
<sequence length="443" mass="50229">MSLGFVGYVETDANWLEICLVQVCQHDIGMSLSMTFLRFLRLVLVRPRQSGVFQTTSRPAASATADDSSPVVTEARLLVDLTEYLRFDAGTGIQRITKAFVVWLSSEPALTHRIIFVFLGYDGTLRRAKGTAPDLRDGKDCEMLNVTSTDTFFFLDFSPRALPKQRSQMEAWRRLGVGMIFFVHDLLPYRRPEWFTPRGARNFKKWSALLPRFGDKFVCLSEYTKNDLRSYLTAENNAEVAEKIKKVRVELSWASTPPKNSREMTTFSSTGLTILMVATVEPRKGHWQVLRAFDRLWDKGIEAKLVFIGRGGWGTADLQKYMRSHPQRDKQFFWRESVGDEALLSAYRSVSGVIVASEGEGYGLPLREALYCGKPVLARDLPAFREDIDGDVTYFQSQSPHALADVIACWLETMDCKAIPENQEIGSRFSYSISGFDVSFFDV</sequence>
<dbReference type="Pfam" id="PF00534">
    <property type="entry name" value="Glycos_transf_1"/>
    <property type="match status" value="1"/>
</dbReference>
<evidence type="ECO:0000259" key="1">
    <source>
        <dbReference type="Pfam" id="PF00534"/>
    </source>
</evidence>
<accession>A0A6P2L2N6</accession>
<dbReference type="InterPro" id="IPR001296">
    <property type="entry name" value="Glyco_trans_1"/>
</dbReference>
<protein>
    <submittedName>
        <fullName evidence="2">Glycosyltransferase</fullName>
    </submittedName>
</protein>
<evidence type="ECO:0000313" key="2">
    <source>
        <dbReference type="EMBL" id="VWB61340.1"/>
    </source>
</evidence>
<organism evidence="2 3">
    <name type="scientific">Burkholderia lata (strain ATCC 17760 / DSM 23089 / LMG 22485 / NCIMB 9086 / R18194 / 383)</name>
    <dbReference type="NCBI Taxonomy" id="482957"/>
    <lineage>
        <taxon>Bacteria</taxon>
        <taxon>Pseudomonadati</taxon>
        <taxon>Pseudomonadota</taxon>
        <taxon>Betaproteobacteria</taxon>
        <taxon>Burkholderiales</taxon>
        <taxon>Burkholderiaceae</taxon>
        <taxon>Burkholderia</taxon>
        <taxon>Burkholderia cepacia complex</taxon>
    </lineage>
</organism>
<dbReference type="SUPFAM" id="SSF53756">
    <property type="entry name" value="UDP-Glycosyltransferase/glycogen phosphorylase"/>
    <property type="match status" value="1"/>
</dbReference>
<reference evidence="2 3" key="1">
    <citation type="submission" date="2019-09" db="EMBL/GenBank/DDBJ databases">
        <authorList>
            <person name="Depoorter E."/>
        </authorList>
    </citation>
    <scope>NUCLEOTIDE SEQUENCE [LARGE SCALE GENOMIC DNA]</scope>
    <source>
        <strain evidence="2">LMG 6863</strain>
    </source>
</reference>
<evidence type="ECO:0000313" key="3">
    <source>
        <dbReference type="Proteomes" id="UP000494170"/>
    </source>
</evidence>
<dbReference type="PANTHER" id="PTHR46401">
    <property type="entry name" value="GLYCOSYLTRANSFERASE WBBK-RELATED"/>
    <property type="match status" value="1"/>
</dbReference>
<gene>
    <name evidence="2" type="ORF">BLA6863_02854</name>
</gene>